<evidence type="ECO:0000313" key="4">
    <source>
        <dbReference type="Proteomes" id="UP000070093"/>
    </source>
</evidence>
<evidence type="ECO:0000256" key="1">
    <source>
        <dbReference type="SAM" id="SignalP"/>
    </source>
</evidence>
<organism evidence="3 4">
    <name type="scientific">Prevotella bivia</name>
    <dbReference type="NCBI Taxonomy" id="28125"/>
    <lineage>
        <taxon>Bacteria</taxon>
        <taxon>Pseudomonadati</taxon>
        <taxon>Bacteroidota</taxon>
        <taxon>Bacteroidia</taxon>
        <taxon>Bacteroidales</taxon>
        <taxon>Prevotellaceae</taxon>
        <taxon>Prevotella</taxon>
    </lineage>
</organism>
<gene>
    <name evidence="3" type="ORF">HMPREF3202_01534</name>
</gene>
<protein>
    <recommendedName>
        <fullName evidence="2">GP-PDE domain-containing protein</fullName>
    </recommendedName>
</protein>
<reference evidence="3 4" key="1">
    <citation type="submission" date="2016-02" db="EMBL/GenBank/DDBJ databases">
        <authorList>
            <person name="Wen L."/>
            <person name="He K."/>
            <person name="Yang H."/>
        </authorList>
    </citation>
    <scope>NUCLEOTIDE SEQUENCE [LARGE SCALE GENOMIC DNA]</scope>
    <source>
        <strain evidence="3 4">GED7880</strain>
    </source>
</reference>
<feature type="signal peptide" evidence="1">
    <location>
        <begin position="1"/>
        <end position="21"/>
    </location>
</feature>
<name>A0A137STW4_9BACT</name>
<dbReference type="Gene3D" id="3.20.20.190">
    <property type="entry name" value="Phosphatidylinositol (PI) phosphodiesterase"/>
    <property type="match status" value="1"/>
</dbReference>
<dbReference type="PATRIC" id="fig|28125.4.peg.1520"/>
<evidence type="ECO:0000259" key="2">
    <source>
        <dbReference type="PROSITE" id="PS51704"/>
    </source>
</evidence>
<dbReference type="Proteomes" id="UP000070093">
    <property type="component" value="Unassembled WGS sequence"/>
</dbReference>
<dbReference type="PANTHER" id="PTHR46211:SF1">
    <property type="entry name" value="GLYCEROPHOSPHODIESTER PHOSPHODIESTERASE, CYTOPLASMIC"/>
    <property type="match status" value="1"/>
</dbReference>
<dbReference type="InterPro" id="IPR030395">
    <property type="entry name" value="GP_PDE_dom"/>
</dbReference>
<dbReference type="SUPFAM" id="SSF51695">
    <property type="entry name" value="PLC-like phosphodiesterases"/>
    <property type="match status" value="1"/>
</dbReference>
<feature type="domain" description="GP-PDE" evidence="2">
    <location>
        <begin position="58"/>
        <end position="122"/>
    </location>
</feature>
<dbReference type="GO" id="GO:0006629">
    <property type="term" value="P:lipid metabolic process"/>
    <property type="evidence" value="ECO:0007669"/>
    <property type="project" value="InterPro"/>
</dbReference>
<dbReference type="EMBL" id="LTAG01000086">
    <property type="protein sequence ID" value="KXO15914.1"/>
    <property type="molecule type" value="Genomic_DNA"/>
</dbReference>
<dbReference type="AlphaFoldDB" id="A0A137STW4"/>
<dbReference type="Pfam" id="PF03009">
    <property type="entry name" value="GDPD"/>
    <property type="match status" value="1"/>
</dbReference>
<dbReference type="PANTHER" id="PTHR46211">
    <property type="entry name" value="GLYCEROPHOSPHORYL DIESTER PHOSPHODIESTERASE"/>
    <property type="match status" value="1"/>
</dbReference>
<dbReference type="RefSeq" id="WP_262500384.1">
    <property type="nucleotide sequence ID" value="NZ_KQ965688.1"/>
</dbReference>
<sequence length="122" mass="13847">MTKTMLKKGMLLGLTALTVLTSCSDEQQFTNQKADAKRIDVQVLNSELAKVRDYVPLYAVVAHRGSTFWTPEETESAWRWAREMGADYLESDLQCTKDGVILANHDENLKRTTNIEDVYSET</sequence>
<evidence type="ECO:0000313" key="3">
    <source>
        <dbReference type="EMBL" id="KXO15914.1"/>
    </source>
</evidence>
<dbReference type="PROSITE" id="PS51257">
    <property type="entry name" value="PROKAR_LIPOPROTEIN"/>
    <property type="match status" value="1"/>
</dbReference>
<accession>A0A137STW4</accession>
<dbReference type="InterPro" id="IPR017946">
    <property type="entry name" value="PLC-like_Pdiesterase_TIM-brl"/>
</dbReference>
<dbReference type="GO" id="GO:0008081">
    <property type="term" value="F:phosphoric diester hydrolase activity"/>
    <property type="evidence" value="ECO:0007669"/>
    <property type="project" value="InterPro"/>
</dbReference>
<comment type="caution">
    <text evidence="3">The sequence shown here is derived from an EMBL/GenBank/DDBJ whole genome shotgun (WGS) entry which is preliminary data.</text>
</comment>
<proteinExistence type="predicted"/>
<keyword evidence="1" id="KW-0732">Signal</keyword>
<feature type="chain" id="PRO_5007481028" description="GP-PDE domain-containing protein" evidence="1">
    <location>
        <begin position="22"/>
        <end position="122"/>
    </location>
</feature>
<dbReference type="STRING" id="28125.HMPREF3202_01534"/>
<feature type="non-terminal residue" evidence="3">
    <location>
        <position position="122"/>
    </location>
</feature>
<dbReference type="PROSITE" id="PS51704">
    <property type="entry name" value="GP_PDE"/>
    <property type="match status" value="1"/>
</dbReference>